<sequence length="379" mass="39474">MPLAHTSGTLPTHVLAVLSGASLSPSTKSILPRGSDTLSSTHPLAPSTPLPASSQSGPLPSDPYLIPIDAESFFLAFGHDAARTLGSAALTSKWSKAPSPRVRADRAIGARFVTLPVIPLYVPHPPSLPHVLLFGQGIPLPSASSAVGPGPPEPLQELSGSDSGASALATYLLPLAAIEEFPSAPAMAAAMARQCTPDALSARFAFNHGVWRNVLAMSPADATLVDLVRVAWNVTSDAAQLQGQQQRRDTFGKFSLPPPRHRPAVEASAGVSRTGTRTRELEVAPRDVAKDHAGPTVAAVKPTASILPPATAVPTGLSIPRLPVVEADYPVDFLAKPADVPRSSSFGDTFEKHRSVQCLAPVSPLESSLHGRGTQAVRL</sequence>
<dbReference type="STRING" id="1077348.A0A2G8S4S7"/>
<feature type="region of interest" description="Disordered" evidence="1">
    <location>
        <begin position="241"/>
        <end position="277"/>
    </location>
</feature>
<dbReference type="EMBL" id="AYKW01000023">
    <property type="protein sequence ID" value="PIL28772.1"/>
    <property type="molecule type" value="Genomic_DNA"/>
</dbReference>
<keyword evidence="3" id="KW-1185">Reference proteome</keyword>
<evidence type="ECO:0000313" key="2">
    <source>
        <dbReference type="EMBL" id="PIL28772.1"/>
    </source>
</evidence>
<protein>
    <submittedName>
        <fullName evidence="2">Uncharacterized protein</fullName>
    </submittedName>
</protein>
<organism evidence="2 3">
    <name type="scientific">Ganoderma sinense ZZ0214-1</name>
    <dbReference type="NCBI Taxonomy" id="1077348"/>
    <lineage>
        <taxon>Eukaryota</taxon>
        <taxon>Fungi</taxon>
        <taxon>Dikarya</taxon>
        <taxon>Basidiomycota</taxon>
        <taxon>Agaricomycotina</taxon>
        <taxon>Agaricomycetes</taxon>
        <taxon>Polyporales</taxon>
        <taxon>Polyporaceae</taxon>
        <taxon>Ganoderma</taxon>
    </lineage>
</organism>
<proteinExistence type="predicted"/>
<evidence type="ECO:0000256" key="1">
    <source>
        <dbReference type="SAM" id="MobiDB-lite"/>
    </source>
</evidence>
<dbReference type="AlphaFoldDB" id="A0A2G8S4S7"/>
<accession>A0A2G8S4S7</accession>
<gene>
    <name evidence="2" type="ORF">GSI_08816</name>
</gene>
<comment type="caution">
    <text evidence="2">The sequence shown here is derived from an EMBL/GenBank/DDBJ whole genome shotgun (WGS) entry which is preliminary data.</text>
</comment>
<dbReference type="Proteomes" id="UP000230002">
    <property type="component" value="Unassembled WGS sequence"/>
</dbReference>
<feature type="compositionally biased region" description="Low complexity" evidence="1">
    <location>
        <begin position="37"/>
        <end position="54"/>
    </location>
</feature>
<dbReference type="OrthoDB" id="2802364at2759"/>
<name>A0A2G8S4S7_9APHY</name>
<feature type="region of interest" description="Disordered" evidence="1">
    <location>
        <begin position="26"/>
        <end position="58"/>
    </location>
</feature>
<reference evidence="2 3" key="1">
    <citation type="journal article" date="2015" name="Sci. Rep.">
        <title>Chromosome-level genome map provides insights into diverse defense mechanisms in the medicinal fungus Ganoderma sinense.</title>
        <authorList>
            <person name="Zhu Y."/>
            <person name="Xu J."/>
            <person name="Sun C."/>
            <person name="Zhou S."/>
            <person name="Xu H."/>
            <person name="Nelson D.R."/>
            <person name="Qian J."/>
            <person name="Song J."/>
            <person name="Luo H."/>
            <person name="Xiang L."/>
            <person name="Li Y."/>
            <person name="Xu Z."/>
            <person name="Ji A."/>
            <person name="Wang L."/>
            <person name="Lu S."/>
            <person name="Hayward A."/>
            <person name="Sun W."/>
            <person name="Li X."/>
            <person name="Schwartz D.C."/>
            <person name="Wang Y."/>
            <person name="Chen S."/>
        </authorList>
    </citation>
    <scope>NUCLEOTIDE SEQUENCE [LARGE SCALE GENOMIC DNA]</scope>
    <source>
        <strain evidence="2 3">ZZ0214-1</strain>
    </source>
</reference>
<evidence type="ECO:0000313" key="3">
    <source>
        <dbReference type="Proteomes" id="UP000230002"/>
    </source>
</evidence>